<dbReference type="HAMAP" id="MF_00719">
    <property type="entry name" value="CobS"/>
    <property type="match status" value="1"/>
</dbReference>
<dbReference type="GO" id="GO:0005886">
    <property type="term" value="C:plasma membrane"/>
    <property type="evidence" value="ECO:0007669"/>
    <property type="project" value="UniProtKB-SubCell"/>
</dbReference>
<feature type="transmembrane region" description="Helical" evidence="19">
    <location>
        <begin position="32"/>
        <end position="51"/>
    </location>
</feature>
<evidence type="ECO:0000256" key="11">
    <source>
        <dbReference type="ARBA" id="ARBA00022842"/>
    </source>
</evidence>
<feature type="transmembrane region" description="Helical" evidence="19">
    <location>
        <begin position="63"/>
        <end position="86"/>
    </location>
</feature>
<evidence type="ECO:0000313" key="21">
    <source>
        <dbReference type="Proteomes" id="UP000250003"/>
    </source>
</evidence>
<evidence type="ECO:0000256" key="19">
    <source>
        <dbReference type="HAMAP-Rule" id="MF_00719"/>
    </source>
</evidence>
<keyword evidence="12 19" id="KW-1133">Transmembrane helix</keyword>
<sequence>MGRLWNSFKIAFSMYSKIPMPKSDWTKENMRYIMCFFPLVGVLIGGVTWLWGSFGEALTESRIFYASVLVLIPVLITGGIHLDGLLDTSDALHSYQPRERKLEILKDSHAGAFAIITAVVYFLLYLGVYSELTRKGLPVVCIGFVLSRALGGFSIAAFPMAKNTGLAATFSDGAQKKCVKITCSIYTIICVALMLLYNPIIGGCAILGIALEYLYYYKMAMKEFGGITGDLAGFHMQLSELVLAFSCVVGELICRVL</sequence>
<dbReference type="EC" id="2.7.8.26" evidence="5 19"/>
<keyword evidence="11 19" id="KW-0460">Magnesium</keyword>
<dbReference type="AlphaFoldDB" id="A0A2Z4UBF4"/>
<comment type="similarity">
    <text evidence="4 19">Belongs to the CobS family.</text>
</comment>
<evidence type="ECO:0000256" key="4">
    <source>
        <dbReference type="ARBA" id="ARBA00010561"/>
    </source>
</evidence>
<evidence type="ECO:0000256" key="3">
    <source>
        <dbReference type="ARBA" id="ARBA00004663"/>
    </source>
</evidence>
<comment type="catalytic activity">
    <reaction evidence="17 19">
        <text>alpha-ribazole + adenosylcob(III)inamide-GDP = adenosylcob(III)alamin + GMP + H(+)</text>
        <dbReference type="Rhea" id="RHEA:16049"/>
        <dbReference type="ChEBI" id="CHEBI:10329"/>
        <dbReference type="ChEBI" id="CHEBI:15378"/>
        <dbReference type="ChEBI" id="CHEBI:18408"/>
        <dbReference type="ChEBI" id="CHEBI:58115"/>
        <dbReference type="ChEBI" id="CHEBI:60487"/>
        <dbReference type="EC" id="2.7.8.26"/>
    </reaction>
</comment>
<evidence type="ECO:0000256" key="8">
    <source>
        <dbReference type="ARBA" id="ARBA00022573"/>
    </source>
</evidence>
<evidence type="ECO:0000256" key="15">
    <source>
        <dbReference type="ARBA" id="ARBA00032605"/>
    </source>
</evidence>
<dbReference type="PANTHER" id="PTHR34148:SF1">
    <property type="entry name" value="ADENOSYLCOBINAMIDE-GDP RIBAZOLETRANSFERASE"/>
    <property type="match status" value="1"/>
</dbReference>
<dbReference type="GO" id="GO:0008818">
    <property type="term" value="F:cobalamin 5'-phosphate synthase activity"/>
    <property type="evidence" value="ECO:0007669"/>
    <property type="project" value="UniProtKB-UniRule"/>
</dbReference>
<dbReference type="EMBL" id="CP030280">
    <property type="protein sequence ID" value="AWY98361.1"/>
    <property type="molecule type" value="Genomic_DNA"/>
</dbReference>
<dbReference type="Pfam" id="PF02654">
    <property type="entry name" value="CobS"/>
    <property type="match status" value="1"/>
</dbReference>
<dbReference type="Proteomes" id="UP000250003">
    <property type="component" value="Chromosome"/>
</dbReference>
<comment type="pathway">
    <text evidence="3 19">Cofactor biosynthesis; adenosylcobalamin biosynthesis; adenosylcobalamin from cob(II)yrinate a,c-diamide: step 7/7.</text>
</comment>
<gene>
    <name evidence="19 20" type="primary">cobS</name>
    <name evidence="20" type="ORF">DQQ01_09595</name>
</gene>
<name>A0A2Z4UBF4_9FIRM</name>
<evidence type="ECO:0000256" key="12">
    <source>
        <dbReference type="ARBA" id="ARBA00022989"/>
    </source>
</evidence>
<evidence type="ECO:0000256" key="10">
    <source>
        <dbReference type="ARBA" id="ARBA00022692"/>
    </source>
</evidence>
<evidence type="ECO:0000256" key="5">
    <source>
        <dbReference type="ARBA" id="ARBA00013200"/>
    </source>
</evidence>
<evidence type="ECO:0000256" key="7">
    <source>
        <dbReference type="ARBA" id="ARBA00022475"/>
    </source>
</evidence>
<comment type="catalytic activity">
    <reaction evidence="18 19">
        <text>alpha-ribazole 5'-phosphate + adenosylcob(III)inamide-GDP = adenosylcob(III)alamin 5'-phosphate + GMP + H(+)</text>
        <dbReference type="Rhea" id="RHEA:23560"/>
        <dbReference type="ChEBI" id="CHEBI:15378"/>
        <dbReference type="ChEBI" id="CHEBI:57918"/>
        <dbReference type="ChEBI" id="CHEBI:58115"/>
        <dbReference type="ChEBI" id="CHEBI:60487"/>
        <dbReference type="ChEBI" id="CHEBI:60493"/>
        <dbReference type="EC" id="2.7.8.26"/>
    </reaction>
</comment>
<evidence type="ECO:0000256" key="2">
    <source>
        <dbReference type="ARBA" id="ARBA00004651"/>
    </source>
</evidence>
<evidence type="ECO:0000256" key="6">
    <source>
        <dbReference type="ARBA" id="ARBA00015850"/>
    </source>
</evidence>
<keyword evidence="8 19" id="KW-0169">Cobalamin biosynthesis</keyword>
<dbReference type="KEGG" id="blau:DQQ01_09595"/>
<reference evidence="21" key="1">
    <citation type="submission" date="2018-06" db="EMBL/GenBank/DDBJ databases">
        <title>Description of Blautia argi sp. nov., a new anaerobic isolated from dog feces.</title>
        <authorList>
            <person name="Chang Y.-H."/>
            <person name="Paek J."/>
            <person name="Shin Y."/>
        </authorList>
    </citation>
    <scope>NUCLEOTIDE SEQUENCE [LARGE SCALE GENOMIC DNA]</scope>
    <source>
        <strain evidence="21">KCTC 15426</strain>
    </source>
</reference>
<feature type="transmembrane region" description="Helical" evidence="19">
    <location>
        <begin position="200"/>
        <end position="217"/>
    </location>
</feature>
<evidence type="ECO:0000256" key="16">
    <source>
        <dbReference type="ARBA" id="ARBA00032853"/>
    </source>
</evidence>
<accession>A0A2Z4UBF4</accession>
<keyword evidence="10 19" id="KW-0812">Transmembrane</keyword>
<evidence type="ECO:0000256" key="17">
    <source>
        <dbReference type="ARBA" id="ARBA00048623"/>
    </source>
</evidence>
<dbReference type="PANTHER" id="PTHR34148">
    <property type="entry name" value="ADENOSYLCOBINAMIDE-GDP RIBAZOLETRANSFERASE"/>
    <property type="match status" value="1"/>
</dbReference>
<evidence type="ECO:0000256" key="14">
    <source>
        <dbReference type="ARBA" id="ARBA00025228"/>
    </source>
</evidence>
<comment type="subcellular location">
    <subcellularLocation>
        <location evidence="2 19">Cell membrane</location>
        <topology evidence="2 19">Multi-pass membrane protein</topology>
    </subcellularLocation>
</comment>
<evidence type="ECO:0000256" key="18">
    <source>
        <dbReference type="ARBA" id="ARBA00049504"/>
    </source>
</evidence>
<organism evidence="20 21">
    <name type="scientific">Blautia argi</name>
    <dbReference type="NCBI Taxonomy" id="1912897"/>
    <lineage>
        <taxon>Bacteria</taxon>
        <taxon>Bacillati</taxon>
        <taxon>Bacillota</taxon>
        <taxon>Clostridia</taxon>
        <taxon>Lachnospirales</taxon>
        <taxon>Lachnospiraceae</taxon>
        <taxon>Blautia</taxon>
    </lineage>
</organism>
<keyword evidence="9 19" id="KW-0808">Transferase</keyword>
<evidence type="ECO:0000256" key="13">
    <source>
        <dbReference type="ARBA" id="ARBA00023136"/>
    </source>
</evidence>
<dbReference type="UniPathway" id="UPA00148">
    <property type="reaction ID" value="UER00238"/>
</dbReference>
<evidence type="ECO:0000313" key="20">
    <source>
        <dbReference type="EMBL" id="AWY98361.1"/>
    </source>
</evidence>
<evidence type="ECO:0000256" key="1">
    <source>
        <dbReference type="ARBA" id="ARBA00001946"/>
    </source>
</evidence>
<dbReference type="RefSeq" id="WP_111919850.1">
    <property type="nucleotide sequence ID" value="NZ_CAUWHR010000007.1"/>
</dbReference>
<feature type="transmembrane region" description="Helical" evidence="19">
    <location>
        <begin position="107"/>
        <end position="130"/>
    </location>
</feature>
<dbReference type="GO" id="GO:0051073">
    <property type="term" value="F:adenosylcobinamide-GDP ribazoletransferase activity"/>
    <property type="evidence" value="ECO:0007669"/>
    <property type="project" value="UniProtKB-UniRule"/>
</dbReference>
<dbReference type="InterPro" id="IPR003805">
    <property type="entry name" value="CobS"/>
</dbReference>
<protein>
    <recommendedName>
        <fullName evidence="6 19">Adenosylcobinamide-GDP ribazoletransferase</fullName>
        <ecNumber evidence="5 19">2.7.8.26</ecNumber>
    </recommendedName>
    <alternativeName>
        <fullName evidence="16 19">Cobalamin synthase</fullName>
    </alternativeName>
    <alternativeName>
        <fullName evidence="15 19">Cobalamin-5'-phosphate synthase</fullName>
    </alternativeName>
</protein>
<keyword evidence="7 19" id="KW-1003">Cell membrane</keyword>
<proteinExistence type="inferred from homology"/>
<dbReference type="GO" id="GO:0009236">
    <property type="term" value="P:cobalamin biosynthetic process"/>
    <property type="evidence" value="ECO:0007669"/>
    <property type="project" value="UniProtKB-UniRule"/>
</dbReference>
<evidence type="ECO:0000256" key="9">
    <source>
        <dbReference type="ARBA" id="ARBA00022679"/>
    </source>
</evidence>
<keyword evidence="21" id="KW-1185">Reference proteome</keyword>
<dbReference type="NCBIfam" id="TIGR00317">
    <property type="entry name" value="cobS"/>
    <property type="match status" value="1"/>
</dbReference>
<comment type="cofactor">
    <cofactor evidence="1 19">
        <name>Mg(2+)</name>
        <dbReference type="ChEBI" id="CHEBI:18420"/>
    </cofactor>
</comment>
<keyword evidence="13 19" id="KW-0472">Membrane</keyword>
<comment type="function">
    <text evidence="14 19">Joins adenosylcobinamide-GDP and alpha-ribazole to generate adenosylcobalamin (Ado-cobalamin). Also synthesizes adenosylcobalamin 5'-phosphate from adenosylcobinamide-GDP and alpha-ribazole 5'-phosphate.</text>
</comment>
<feature type="transmembrane region" description="Helical" evidence="19">
    <location>
        <begin position="136"/>
        <end position="158"/>
    </location>
</feature>
<dbReference type="OrthoDB" id="9794626at2"/>